<comment type="similarity">
    <text evidence="1">Belongs to the transferase hexapeptide repeat family.</text>
</comment>
<dbReference type="SUPFAM" id="SSF51161">
    <property type="entry name" value="Trimeric LpxA-like enzymes"/>
    <property type="match status" value="1"/>
</dbReference>
<dbReference type="Gene3D" id="2.160.10.10">
    <property type="entry name" value="Hexapeptide repeat proteins"/>
    <property type="match status" value="1"/>
</dbReference>
<dbReference type="PANTHER" id="PTHR23416">
    <property type="entry name" value="SIALIC ACID SYNTHASE-RELATED"/>
    <property type="match status" value="1"/>
</dbReference>
<organism evidence="4">
    <name type="scientific">metagenome</name>
    <dbReference type="NCBI Taxonomy" id="256318"/>
    <lineage>
        <taxon>unclassified sequences</taxon>
        <taxon>metagenomes</taxon>
    </lineage>
</organism>
<dbReference type="PANTHER" id="PTHR23416:SF23">
    <property type="entry name" value="ACETYLTRANSFERASE C18B11.09C-RELATED"/>
    <property type="match status" value="1"/>
</dbReference>
<feature type="region of interest" description="Disordered" evidence="3">
    <location>
        <begin position="1"/>
        <end position="23"/>
    </location>
</feature>
<dbReference type="AlphaFoldDB" id="A0A380TIJ3"/>
<evidence type="ECO:0000313" key="4">
    <source>
        <dbReference type="EMBL" id="SUS07988.1"/>
    </source>
</evidence>
<dbReference type="InterPro" id="IPR051159">
    <property type="entry name" value="Hexapeptide_acetyltransf"/>
</dbReference>
<proteinExistence type="inferred from homology"/>
<sequence length="205" mass="23118">MGDHMDTSPILKERDQADSPHDRREYPHIVSLGSTRKRRIARHDLSIYRRPIICGNRNAVWRASWYLVNVFVFQGSVVGLAPGWLKATILRAFGAKVGRGFVCKPRVTIKYPWFLEIGDNVWLGEMSWIDNHCRVRLGDSVCVSQGVYLFTGNHDWNDPAFRFFCSEINVGNGAWLGAYTRVGPGSTIPSGTVLAAGEPWQPTRE</sequence>
<evidence type="ECO:0000256" key="1">
    <source>
        <dbReference type="ARBA" id="ARBA00007274"/>
    </source>
</evidence>
<reference evidence="4" key="1">
    <citation type="submission" date="2018-07" db="EMBL/GenBank/DDBJ databases">
        <authorList>
            <person name="Quirk P.G."/>
            <person name="Krulwich T.A."/>
        </authorList>
    </citation>
    <scope>NUCLEOTIDE SEQUENCE</scope>
</reference>
<keyword evidence="2 4" id="KW-0808">Transferase</keyword>
<name>A0A380TIJ3_9ZZZZ</name>
<evidence type="ECO:0000256" key="3">
    <source>
        <dbReference type="SAM" id="MobiDB-lite"/>
    </source>
</evidence>
<gene>
    <name evidence="4" type="ORF">DF3PB_550010</name>
</gene>
<dbReference type="EMBL" id="UIDG01000501">
    <property type="protein sequence ID" value="SUS07988.1"/>
    <property type="molecule type" value="Genomic_DNA"/>
</dbReference>
<accession>A0A380TIJ3</accession>
<dbReference type="InterPro" id="IPR011004">
    <property type="entry name" value="Trimer_LpxA-like_sf"/>
</dbReference>
<evidence type="ECO:0000256" key="2">
    <source>
        <dbReference type="ARBA" id="ARBA00022679"/>
    </source>
</evidence>
<protein>
    <submittedName>
        <fullName evidence="4">Acyl transferase (Modular protein)</fullName>
    </submittedName>
</protein>
<dbReference type="GO" id="GO:0005829">
    <property type="term" value="C:cytosol"/>
    <property type="evidence" value="ECO:0007669"/>
    <property type="project" value="TreeGrafter"/>
</dbReference>
<dbReference type="GO" id="GO:0008374">
    <property type="term" value="F:O-acyltransferase activity"/>
    <property type="evidence" value="ECO:0007669"/>
    <property type="project" value="TreeGrafter"/>
</dbReference>